<dbReference type="Proteomes" id="UP000325030">
    <property type="component" value="Chromosome"/>
</dbReference>
<dbReference type="EMBL" id="AP018930">
    <property type="protein sequence ID" value="BBG27582.1"/>
    <property type="molecule type" value="Genomic_DNA"/>
</dbReference>
<dbReference type="PANTHER" id="PTHR43085:SF57">
    <property type="entry name" value="CARBOHYDRATE KINASE PFKB DOMAIN-CONTAINING PROTEIN"/>
    <property type="match status" value="1"/>
</dbReference>
<keyword evidence="2" id="KW-0808">Transferase</keyword>
<feature type="domain" description="Carbohydrate kinase PfkB" evidence="4">
    <location>
        <begin position="3"/>
        <end position="296"/>
    </location>
</feature>
<dbReference type="CDD" id="cd01166">
    <property type="entry name" value="KdgK"/>
    <property type="match status" value="1"/>
</dbReference>
<gene>
    <name evidence="5" type="ORF">IC006_2130</name>
    <name evidence="6" type="ORF">IC007_2136</name>
</gene>
<evidence type="ECO:0000313" key="8">
    <source>
        <dbReference type="Proteomes" id="UP000325030"/>
    </source>
</evidence>
<dbReference type="InterPro" id="IPR054939">
    <property type="entry name" value="KDG_KDGal_kin"/>
</dbReference>
<evidence type="ECO:0000256" key="1">
    <source>
        <dbReference type="ARBA" id="ARBA00010688"/>
    </source>
</evidence>
<dbReference type="RefSeq" id="WP_054846221.1">
    <property type="nucleotide sequence ID" value="NZ_AP018929.1"/>
</dbReference>
<dbReference type="InterPro" id="IPR050306">
    <property type="entry name" value="PfkB_Carbo_kinase"/>
</dbReference>
<dbReference type="Gene3D" id="3.40.1190.20">
    <property type="match status" value="1"/>
</dbReference>
<dbReference type="GO" id="GO:0016301">
    <property type="term" value="F:kinase activity"/>
    <property type="evidence" value="ECO:0007669"/>
    <property type="project" value="UniProtKB-KW"/>
</dbReference>
<dbReference type="STRING" id="1294262.GCA_001316085_02108"/>
<accession>A0A510DX39</accession>
<dbReference type="InterPro" id="IPR011611">
    <property type="entry name" value="PfkB_dom"/>
</dbReference>
<dbReference type="SUPFAM" id="SSF53613">
    <property type="entry name" value="Ribokinase-like"/>
    <property type="match status" value="1"/>
</dbReference>
<dbReference type="OrthoDB" id="96179at2157"/>
<name>A0A510DX39_9CREN</name>
<sequence>MVKIVAIGEPMIELNAMTVGKLRDVTYFEKHVAGAELNFCIAAKVNGVDCSLIAKVGDDEFGYNVIEYARGKGVDTSMVKVDPKLPTAVFFIQRGYPVPMRSISFYYRKGSAGSSLSPSDIDVSKIREADLVHTTGITLAISDSAKEAAMEGLRNSRKSSLDTNIRLKLWSPEKARETLLKVIPEVDILVTDPDDARIIGNVSEPDEAFSFFSKMGVSTLVYKTGIEGTYVYHEGEKFVQRGYHVQVEDPTGAGDSLSGTFISLLLKRKSVDYALSHAVASATLVVTTRGDNEIIPDEESAEKFLKEFK</sequence>
<evidence type="ECO:0000313" key="7">
    <source>
        <dbReference type="Proteomes" id="UP000322983"/>
    </source>
</evidence>
<dbReference type="KEGG" id="step:IC006_2130"/>
<dbReference type="Pfam" id="PF00294">
    <property type="entry name" value="PfkB"/>
    <property type="match status" value="1"/>
</dbReference>
<evidence type="ECO:0000256" key="2">
    <source>
        <dbReference type="ARBA" id="ARBA00022679"/>
    </source>
</evidence>
<keyword evidence="7" id="KW-1185">Reference proteome</keyword>
<keyword evidence="3" id="KW-0418">Kinase</keyword>
<protein>
    <submittedName>
        <fullName evidence="5 6">2-dehydro-3-deoxygluconokinase</fullName>
    </submittedName>
</protein>
<accession>A0A510E4Y1</accession>
<proteinExistence type="inferred from homology"/>
<comment type="similarity">
    <text evidence="1">Belongs to the carbohydrate kinase PfkB family.</text>
</comment>
<dbReference type="NCBIfam" id="NF040938">
    <property type="entry name" value="KDG_KDGal_kin"/>
    <property type="match status" value="1"/>
</dbReference>
<dbReference type="EMBL" id="AP018929">
    <property type="protein sequence ID" value="BBG24796.1"/>
    <property type="molecule type" value="Genomic_DNA"/>
</dbReference>
<reference evidence="8" key="1">
    <citation type="submission" date="2018-09" db="EMBL/GenBank/DDBJ databases">
        <title>Complete Genome Sequencing of Sulfolobus sp. JCM 16834.</title>
        <authorList>
            <person name="Kato S."/>
            <person name="Itoh T."/>
            <person name="Ohkuma M."/>
        </authorList>
    </citation>
    <scope>NUCLEOTIDE SEQUENCE [LARGE SCALE GENOMIC DNA]</scope>
    <source>
        <strain evidence="8">IC-007</strain>
    </source>
</reference>
<dbReference type="Proteomes" id="UP000322983">
    <property type="component" value="Chromosome"/>
</dbReference>
<evidence type="ECO:0000259" key="4">
    <source>
        <dbReference type="Pfam" id="PF00294"/>
    </source>
</evidence>
<evidence type="ECO:0000313" key="5">
    <source>
        <dbReference type="EMBL" id="BBG24796.1"/>
    </source>
</evidence>
<evidence type="ECO:0000313" key="6">
    <source>
        <dbReference type="EMBL" id="BBG27582.1"/>
    </source>
</evidence>
<dbReference type="GeneID" id="41718464"/>
<evidence type="ECO:0000256" key="3">
    <source>
        <dbReference type="ARBA" id="ARBA00022777"/>
    </source>
</evidence>
<dbReference type="PANTHER" id="PTHR43085">
    <property type="entry name" value="HEXOKINASE FAMILY MEMBER"/>
    <property type="match status" value="1"/>
</dbReference>
<dbReference type="AlphaFoldDB" id="A0A510DX39"/>
<reference evidence="5 7" key="2">
    <citation type="journal article" date="2020" name="Int. J. Syst. Evol. Microbiol.">
        <title>Sulfuracidifex tepidarius gen. nov., sp. nov. and transfer of Sulfolobus metallicus Huber and Stetter 1992 to the genus Sulfuracidifex as Sulfuracidifex metallicus comb. nov.</title>
        <authorList>
            <person name="Itoh T."/>
            <person name="Miura T."/>
            <person name="Sakai H.D."/>
            <person name="Kato S."/>
            <person name="Ohkuma M."/>
            <person name="Takashina T."/>
        </authorList>
    </citation>
    <scope>NUCLEOTIDE SEQUENCE [LARGE SCALE GENOMIC DNA]</scope>
    <source>
        <strain evidence="5 7">IC-006</strain>
        <strain evidence="6">IC-007</strain>
    </source>
</reference>
<dbReference type="InterPro" id="IPR029056">
    <property type="entry name" value="Ribokinase-like"/>
</dbReference>
<organism evidence="5 7">
    <name type="scientific">Sulfuracidifex tepidarius</name>
    <dbReference type="NCBI Taxonomy" id="1294262"/>
    <lineage>
        <taxon>Archaea</taxon>
        <taxon>Thermoproteota</taxon>
        <taxon>Thermoprotei</taxon>
        <taxon>Sulfolobales</taxon>
        <taxon>Sulfolobaceae</taxon>
        <taxon>Sulfuracidifex</taxon>
    </lineage>
</organism>